<dbReference type="GO" id="GO:0006355">
    <property type="term" value="P:regulation of DNA-templated transcription"/>
    <property type="evidence" value="ECO:0007669"/>
    <property type="project" value="InterPro"/>
</dbReference>
<dbReference type="Proteomes" id="UP001066276">
    <property type="component" value="Chromosome 3_1"/>
</dbReference>
<dbReference type="EMBL" id="JANPWB010000005">
    <property type="protein sequence ID" value="KAJ1190671.1"/>
    <property type="molecule type" value="Genomic_DNA"/>
</dbReference>
<dbReference type="SUPFAM" id="SSF109640">
    <property type="entry name" value="KRAB domain (Kruppel-associated box)"/>
    <property type="match status" value="1"/>
</dbReference>
<proteinExistence type="predicted"/>
<dbReference type="CDD" id="cd07765">
    <property type="entry name" value="KRAB_A-box"/>
    <property type="match status" value="1"/>
</dbReference>
<protein>
    <recommendedName>
        <fullName evidence="2">KRAB domain-containing protein</fullName>
    </recommendedName>
</protein>
<reference evidence="3" key="1">
    <citation type="journal article" date="2022" name="bioRxiv">
        <title>Sequencing and chromosome-scale assembly of the giantPleurodeles waltlgenome.</title>
        <authorList>
            <person name="Brown T."/>
            <person name="Elewa A."/>
            <person name="Iarovenko S."/>
            <person name="Subramanian E."/>
            <person name="Araus A.J."/>
            <person name="Petzold A."/>
            <person name="Susuki M."/>
            <person name="Suzuki K.-i.T."/>
            <person name="Hayashi T."/>
            <person name="Toyoda A."/>
            <person name="Oliveira C."/>
            <person name="Osipova E."/>
            <person name="Leigh N.D."/>
            <person name="Simon A."/>
            <person name="Yun M.H."/>
        </authorList>
    </citation>
    <scope>NUCLEOTIDE SEQUENCE</scope>
    <source>
        <strain evidence="3">20211129_DDA</strain>
        <tissue evidence="3">Liver</tissue>
    </source>
</reference>
<dbReference type="InterPro" id="IPR036051">
    <property type="entry name" value="KRAB_dom_sf"/>
</dbReference>
<dbReference type="PROSITE" id="PS50805">
    <property type="entry name" value="KRAB"/>
    <property type="match status" value="1"/>
</dbReference>
<keyword evidence="4" id="KW-1185">Reference proteome</keyword>
<dbReference type="AlphaFoldDB" id="A0AAV7UQ10"/>
<evidence type="ECO:0000256" key="1">
    <source>
        <dbReference type="SAM" id="MobiDB-lite"/>
    </source>
</evidence>
<dbReference type="Gene3D" id="6.10.140.140">
    <property type="match status" value="1"/>
</dbReference>
<dbReference type="PANTHER" id="PTHR23232:SF118">
    <property type="entry name" value="ZINC FINGER PROTEIN 746"/>
    <property type="match status" value="1"/>
</dbReference>
<feature type="domain" description="KRAB" evidence="2">
    <location>
        <begin position="44"/>
        <end position="117"/>
    </location>
</feature>
<accession>A0AAV7UQ10</accession>
<dbReference type="Pfam" id="PF01352">
    <property type="entry name" value="KRAB"/>
    <property type="match status" value="1"/>
</dbReference>
<dbReference type="InterPro" id="IPR001909">
    <property type="entry name" value="KRAB"/>
</dbReference>
<feature type="region of interest" description="Disordered" evidence="1">
    <location>
        <begin position="106"/>
        <end position="125"/>
    </location>
</feature>
<dbReference type="PANTHER" id="PTHR23232">
    <property type="entry name" value="KRAB DOMAIN C2H2 ZINC FINGER"/>
    <property type="match status" value="1"/>
</dbReference>
<dbReference type="SMART" id="SM00349">
    <property type="entry name" value="KRAB"/>
    <property type="match status" value="1"/>
</dbReference>
<evidence type="ECO:0000313" key="4">
    <source>
        <dbReference type="Proteomes" id="UP001066276"/>
    </source>
</evidence>
<comment type="caution">
    <text evidence="3">The sequence shown here is derived from an EMBL/GenBank/DDBJ whole genome shotgun (WGS) entry which is preliminary data.</text>
</comment>
<evidence type="ECO:0000313" key="3">
    <source>
        <dbReference type="EMBL" id="KAJ1190671.1"/>
    </source>
</evidence>
<sequence length="339" mass="38483">MRVSRSQKGFHRTGGFRPEQTFCGRITRPASCFPLGTEMLFDMVAFHEAPSCFSEEEWKLLQEWQKELYGNVMKEIHQALISLGPLITTTVFSLRAKEKQKQCPMDIPRSYGRHSINRSQSDPMNSPDECFIVRDAYSNNSKDKKGRGKKDCLSGEEEPPSIFVYSIGEDLEERATDPDSGHDIISFSMADKQEPNCMNHATNTKKENIVSPTGDPINCPDELFIVNRKEHLNNPLDTEENRKDSLNRGEHCHSREHGIISFSIKDEEESYCMDHKNNTGMESIHSPAAVPVITAVFSLSTKPEEEICAQKIKSEKTASGEHKNLELLTEGQQWHRFSS</sequence>
<organism evidence="3 4">
    <name type="scientific">Pleurodeles waltl</name>
    <name type="common">Iberian ribbed newt</name>
    <dbReference type="NCBI Taxonomy" id="8319"/>
    <lineage>
        <taxon>Eukaryota</taxon>
        <taxon>Metazoa</taxon>
        <taxon>Chordata</taxon>
        <taxon>Craniata</taxon>
        <taxon>Vertebrata</taxon>
        <taxon>Euteleostomi</taxon>
        <taxon>Amphibia</taxon>
        <taxon>Batrachia</taxon>
        <taxon>Caudata</taxon>
        <taxon>Salamandroidea</taxon>
        <taxon>Salamandridae</taxon>
        <taxon>Pleurodelinae</taxon>
        <taxon>Pleurodeles</taxon>
    </lineage>
</organism>
<dbReference type="InterPro" id="IPR050169">
    <property type="entry name" value="Krueppel_C2H2_ZnF"/>
</dbReference>
<name>A0AAV7UQ10_PLEWA</name>
<gene>
    <name evidence="3" type="ORF">NDU88_007408</name>
</gene>
<evidence type="ECO:0000259" key="2">
    <source>
        <dbReference type="PROSITE" id="PS50805"/>
    </source>
</evidence>